<protein>
    <submittedName>
        <fullName evidence="2">Uncharacterized protein</fullName>
    </submittedName>
</protein>
<feature type="transmembrane region" description="Helical" evidence="1">
    <location>
        <begin position="20"/>
        <end position="40"/>
    </location>
</feature>
<evidence type="ECO:0000256" key="1">
    <source>
        <dbReference type="SAM" id="Phobius"/>
    </source>
</evidence>
<sequence>MNALVVGNFEFGEVVVGHRFYLLLICSVVTLCGLCLSMTLRGKRASKAGPGDA</sequence>
<dbReference type="Proteomes" id="UP001451303">
    <property type="component" value="Unassembled WGS sequence"/>
</dbReference>
<evidence type="ECO:0000313" key="3">
    <source>
        <dbReference type="Proteomes" id="UP001451303"/>
    </source>
</evidence>
<evidence type="ECO:0000313" key="2">
    <source>
        <dbReference type="EMBL" id="KAL0469733.1"/>
    </source>
</evidence>
<organism evidence="2 3">
    <name type="scientific">Neurospora intermedia</name>
    <dbReference type="NCBI Taxonomy" id="5142"/>
    <lineage>
        <taxon>Eukaryota</taxon>
        <taxon>Fungi</taxon>
        <taxon>Dikarya</taxon>
        <taxon>Ascomycota</taxon>
        <taxon>Pezizomycotina</taxon>
        <taxon>Sordariomycetes</taxon>
        <taxon>Sordariomycetidae</taxon>
        <taxon>Sordariales</taxon>
        <taxon>Sordariaceae</taxon>
        <taxon>Neurospora</taxon>
    </lineage>
</organism>
<keyword evidence="3" id="KW-1185">Reference proteome</keyword>
<gene>
    <name evidence="2" type="ORF">QR685DRAFT_527382</name>
</gene>
<keyword evidence="1" id="KW-0812">Transmembrane</keyword>
<keyword evidence="1" id="KW-0472">Membrane</keyword>
<reference evidence="2 3" key="1">
    <citation type="submission" date="2023-09" db="EMBL/GenBank/DDBJ databases">
        <title>Multi-omics analysis of a traditional fermented food reveals byproduct-associated fungal strains for waste-to-food upcycling.</title>
        <authorList>
            <consortium name="Lawrence Berkeley National Laboratory"/>
            <person name="Rekdal V.M."/>
            <person name="Villalobos-Escobedo J.M."/>
            <person name="Rodriguez-Valeron N."/>
            <person name="Garcia M.O."/>
            <person name="Vasquez D.P."/>
            <person name="Damayanti I."/>
            <person name="Sorensen P.M."/>
            <person name="Baidoo E.E."/>
            <person name="De Carvalho A.C."/>
            <person name="Riley R."/>
            <person name="Lipzen A."/>
            <person name="He G."/>
            <person name="Yan M."/>
            <person name="Haridas S."/>
            <person name="Daum C."/>
            <person name="Yoshinaga Y."/>
            <person name="Ng V."/>
            <person name="Grigoriev I.V."/>
            <person name="Munk R."/>
            <person name="Nuraida L."/>
            <person name="Wijaya C.H."/>
            <person name="Morales P.-C."/>
            <person name="Keasling J.D."/>
        </authorList>
    </citation>
    <scope>NUCLEOTIDE SEQUENCE [LARGE SCALE GENOMIC DNA]</scope>
    <source>
        <strain evidence="2 3">FGSC 2613</strain>
    </source>
</reference>
<keyword evidence="1" id="KW-1133">Transmembrane helix</keyword>
<proteinExistence type="predicted"/>
<name>A0ABR3DAN6_NEUIN</name>
<accession>A0ABR3DAN6</accession>
<comment type="caution">
    <text evidence="2">The sequence shown here is derived from an EMBL/GenBank/DDBJ whole genome shotgun (WGS) entry which is preliminary data.</text>
</comment>
<dbReference type="EMBL" id="JAVLET010000005">
    <property type="protein sequence ID" value="KAL0469733.1"/>
    <property type="molecule type" value="Genomic_DNA"/>
</dbReference>